<dbReference type="Gene3D" id="1.20.950.20">
    <property type="entry name" value="Transmembrane di-heme cytochromes, Chain C"/>
    <property type="match status" value="1"/>
</dbReference>
<proteinExistence type="inferred from homology"/>
<keyword evidence="4" id="KW-1003">Cell membrane</keyword>
<dbReference type="GO" id="GO:0009055">
    <property type="term" value="F:electron transfer activity"/>
    <property type="evidence" value="ECO:0007669"/>
    <property type="project" value="InterPro"/>
</dbReference>
<keyword evidence="5" id="KW-0349">Heme</keyword>
<evidence type="ECO:0000313" key="15">
    <source>
        <dbReference type="EMBL" id="OQX04017.1"/>
    </source>
</evidence>
<dbReference type="GO" id="GO:0022904">
    <property type="term" value="P:respiratory electron transport chain"/>
    <property type="evidence" value="ECO:0007669"/>
    <property type="project" value="InterPro"/>
</dbReference>
<keyword evidence="6 13" id="KW-0812">Transmembrane</keyword>
<feature type="transmembrane region" description="Helical" evidence="13">
    <location>
        <begin position="93"/>
        <end position="112"/>
    </location>
</feature>
<dbReference type="InterPro" id="IPR016174">
    <property type="entry name" value="Di-haem_cyt_TM"/>
</dbReference>
<evidence type="ECO:0000256" key="9">
    <source>
        <dbReference type="ARBA" id="ARBA00022989"/>
    </source>
</evidence>
<dbReference type="Pfam" id="PF01292">
    <property type="entry name" value="Ni_hydr_CYTB"/>
    <property type="match status" value="1"/>
</dbReference>
<evidence type="ECO:0000256" key="7">
    <source>
        <dbReference type="ARBA" id="ARBA00022723"/>
    </source>
</evidence>
<evidence type="ECO:0000259" key="14">
    <source>
        <dbReference type="Pfam" id="PF01292"/>
    </source>
</evidence>
<protein>
    <submittedName>
        <fullName evidence="15">Cytochrome b</fullName>
    </submittedName>
</protein>
<name>A0A1Y1QFE4_9GAMM</name>
<feature type="transmembrane region" description="Helical" evidence="13">
    <location>
        <begin position="12"/>
        <end position="31"/>
    </location>
</feature>
<keyword evidence="3" id="KW-0813">Transport</keyword>
<comment type="cofactor">
    <cofactor evidence="1">
        <name>heme b</name>
        <dbReference type="ChEBI" id="CHEBI:60344"/>
    </cofactor>
</comment>
<evidence type="ECO:0000256" key="3">
    <source>
        <dbReference type="ARBA" id="ARBA00022448"/>
    </source>
</evidence>
<dbReference type="GO" id="GO:0005886">
    <property type="term" value="C:plasma membrane"/>
    <property type="evidence" value="ECO:0007669"/>
    <property type="project" value="UniProtKB-SubCell"/>
</dbReference>
<comment type="caution">
    <text evidence="15">The sequence shown here is derived from an EMBL/GenBank/DDBJ whole genome shotgun (WGS) entry which is preliminary data.</text>
</comment>
<dbReference type="PANTHER" id="PTHR30529">
    <property type="entry name" value="CYTOCHROME B561"/>
    <property type="match status" value="1"/>
</dbReference>
<keyword evidence="9 13" id="KW-1133">Transmembrane helix</keyword>
<evidence type="ECO:0000256" key="13">
    <source>
        <dbReference type="SAM" id="Phobius"/>
    </source>
</evidence>
<dbReference type="GO" id="GO:0020037">
    <property type="term" value="F:heme binding"/>
    <property type="evidence" value="ECO:0007669"/>
    <property type="project" value="TreeGrafter"/>
</dbReference>
<evidence type="ECO:0000256" key="2">
    <source>
        <dbReference type="ARBA" id="ARBA00004651"/>
    </source>
</evidence>
<feature type="transmembrane region" description="Helical" evidence="13">
    <location>
        <begin position="145"/>
        <end position="170"/>
    </location>
</feature>
<organism evidence="15 16">
    <name type="scientific">Thiothrix lacustris</name>
    <dbReference type="NCBI Taxonomy" id="525917"/>
    <lineage>
        <taxon>Bacteria</taxon>
        <taxon>Pseudomonadati</taxon>
        <taxon>Pseudomonadota</taxon>
        <taxon>Gammaproteobacteria</taxon>
        <taxon>Thiotrichales</taxon>
        <taxon>Thiotrichaceae</taxon>
        <taxon>Thiothrix</taxon>
    </lineage>
</organism>
<dbReference type="PANTHER" id="PTHR30529:SF1">
    <property type="entry name" value="CYTOCHROME B561 HOMOLOG 2"/>
    <property type="match status" value="1"/>
</dbReference>
<evidence type="ECO:0000256" key="5">
    <source>
        <dbReference type="ARBA" id="ARBA00022617"/>
    </source>
</evidence>
<dbReference type="STRING" id="1123401.GCA_000621325_03046"/>
<evidence type="ECO:0000313" key="16">
    <source>
        <dbReference type="Proteomes" id="UP000192491"/>
    </source>
</evidence>
<dbReference type="SUPFAM" id="SSF81342">
    <property type="entry name" value="Transmembrane di-heme cytochromes"/>
    <property type="match status" value="1"/>
</dbReference>
<keyword evidence="10" id="KW-0408">Iron</keyword>
<evidence type="ECO:0000256" key="8">
    <source>
        <dbReference type="ARBA" id="ARBA00022982"/>
    </source>
</evidence>
<evidence type="ECO:0000256" key="4">
    <source>
        <dbReference type="ARBA" id="ARBA00022475"/>
    </source>
</evidence>
<evidence type="ECO:0000256" key="11">
    <source>
        <dbReference type="ARBA" id="ARBA00023136"/>
    </source>
</evidence>
<keyword evidence="11 13" id="KW-0472">Membrane</keyword>
<dbReference type="InterPro" id="IPR011577">
    <property type="entry name" value="Cyt_b561_bac/Ni-Hgenase"/>
</dbReference>
<comment type="subcellular location">
    <subcellularLocation>
        <location evidence="2">Cell membrane</location>
        <topology evidence="2">Multi-pass membrane protein</topology>
    </subcellularLocation>
</comment>
<accession>A0A1Y1QFE4</accession>
<gene>
    <name evidence="15" type="ORF">BWK73_37585</name>
</gene>
<feature type="transmembrane region" description="Helical" evidence="13">
    <location>
        <begin position="51"/>
        <end position="72"/>
    </location>
</feature>
<evidence type="ECO:0000256" key="6">
    <source>
        <dbReference type="ARBA" id="ARBA00022692"/>
    </source>
</evidence>
<sequence length="183" mass="19983">MPLGNSEKTYGVVSILLHWLMAVALIGMYAVGTYMVDLEYYDSLYHTLPSLHKAVGVIMGSLLLVRLAWLYSQPRPLPSISNAPAITRLAGKLGHLGLYGLLIIMLISGYLISTAKGHGINVFDLFELHALLTADKARGELAGDIHAIAGTLFILLVSVHALAAFIHHFYWKDNTLTRMLGKG</sequence>
<comment type="similarity">
    <text evidence="12">Belongs to the cytochrome b561 family.</text>
</comment>
<evidence type="ECO:0000256" key="10">
    <source>
        <dbReference type="ARBA" id="ARBA00023004"/>
    </source>
</evidence>
<dbReference type="AlphaFoldDB" id="A0A1Y1QFE4"/>
<dbReference type="Proteomes" id="UP000192491">
    <property type="component" value="Unassembled WGS sequence"/>
</dbReference>
<feature type="domain" description="Cytochrome b561 bacterial/Ni-hydrogenase" evidence="14">
    <location>
        <begin position="10"/>
        <end position="181"/>
    </location>
</feature>
<keyword evidence="8" id="KW-0249">Electron transport</keyword>
<dbReference type="InterPro" id="IPR052168">
    <property type="entry name" value="Cytochrome_b561_oxidase"/>
</dbReference>
<reference evidence="15 16" key="1">
    <citation type="submission" date="2017-01" db="EMBL/GenBank/DDBJ databases">
        <title>Novel large sulfur bacteria in the metagenomes of groundwater-fed chemosynthetic microbial mats in the Lake Huron basin.</title>
        <authorList>
            <person name="Sharrar A.M."/>
            <person name="Flood B.E."/>
            <person name="Bailey J.V."/>
            <person name="Jones D.S."/>
            <person name="Biddanda B."/>
            <person name="Ruberg S.A."/>
            <person name="Marcus D.N."/>
            <person name="Dick G.J."/>
        </authorList>
    </citation>
    <scope>NUCLEOTIDE SEQUENCE [LARGE SCALE GENOMIC DNA]</scope>
    <source>
        <strain evidence="15">A8</strain>
    </source>
</reference>
<dbReference type="GO" id="GO:0046872">
    <property type="term" value="F:metal ion binding"/>
    <property type="evidence" value="ECO:0007669"/>
    <property type="project" value="UniProtKB-KW"/>
</dbReference>
<keyword evidence="7" id="KW-0479">Metal-binding</keyword>
<dbReference type="EMBL" id="MTEJ01000364">
    <property type="protein sequence ID" value="OQX04017.1"/>
    <property type="molecule type" value="Genomic_DNA"/>
</dbReference>
<evidence type="ECO:0000256" key="12">
    <source>
        <dbReference type="ARBA" id="ARBA00037975"/>
    </source>
</evidence>
<evidence type="ECO:0000256" key="1">
    <source>
        <dbReference type="ARBA" id="ARBA00001970"/>
    </source>
</evidence>